<name>A0A0E3ZKJ3_9BURK</name>
<evidence type="ECO:0000313" key="2">
    <source>
        <dbReference type="EMBL" id="AKD24882.1"/>
    </source>
</evidence>
<dbReference type="Pfam" id="PF00027">
    <property type="entry name" value="cNMP_binding"/>
    <property type="match status" value="1"/>
</dbReference>
<proteinExistence type="predicted"/>
<dbReference type="HOGENOM" id="CLU_075053_9_2_4"/>
<organism evidence="2 3">
    <name type="scientific">Polynucleobacter duraquae</name>
    <dbReference type="NCBI Taxonomy" id="1835254"/>
    <lineage>
        <taxon>Bacteria</taxon>
        <taxon>Pseudomonadati</taxon>
        <taxon>Pseudomonadota</taxon>
        <taxon>Betaproteobacteria</taxon>
        <taxon>Burkholderiales</taxon>
        <taxon>Burkholderiaceae</taxon>
        <taxon>Polynucleobacter</taxon>
    </lineage>
</organism>
<sequence>MTALDKHPEKNLIRLQLSQNSVLKSLDPEAMADLERHLVISDLKKSEILLHQGDHQMEQYFVLDGILKRIVSSADAKEMILRFAIEKDIETSYAAWRLKTAAPYSIASVTKARVARMPLKKWAEFLDAHKPLKESFEFEVMRLMSEIMAHTITLHMLDAPGRVERFLRKYEDLFELLPKKELAAYLNLSPETLSRLKTKHKELFI</sequence>
<gene>
    <name evidence="2" type="ORF">CL55_00005490</name>
</gene>
<evidence type="ECO:0000259" key="1">
    <source>
        <dbReference type="PROSITE" id="PS50042"/>
    </source>
</evidence>
<dbReference type="AlphaFoldDB" id="A0A0E3ZKJ3"/>
<evidence type="ECO:0000313" key="3">
    <source>
        <dbReference type="Proteomes" id="UP000061135"/>
    </source>
</evidence>
<dbReference type="PROSITE" id="PS50042">
    <property type="entry name" value="CNMP_BINDING_3"/>
    <property type="match status" value="1"/>
</dbReference>
<reference evidence="2 3" key="1">
    <citation type="submission" date="2014-03" db="EMBL/GenBank/DDBJ databases">
        <title>Genome of Polynucleobacter strain MWH-MoK4.</title>
        <authorList>
            <person name="Hahn M.W."/>
        </authorList>
    </citation>
    <scope>NUCLEOTIDE SEQUENCE [LARGE SCALE GENOMIC DNA]</scope>
    <source>
        <strain evidence="2 3">MWH-MoK4</strain>
    </source>
</reference>
<dbReference type="CDD" id="cd00038">
    <property type="entry name" value="CAP_ED"/>
    <property type="match status" value="1"/>
</dbReference>
<dbReference type="OrthoDB" id="9777588at2"/>
<protein>
    <submittedName>
        <fullName evidence="2">cAMP-binding proteins-catabolite gene activator and regulatory subunit of cAMP-dependent protein kinase</fullName>
    </submittedName>
</protein>
<dbReference type="InterPro" id="IPR000595">
    <property type="entry name" value="cNMP-bd_dom"/>
</dbReference>
<dbReference type="Gene3D" id="2.60.120.10">
    <property type="entry name" value="Jelly Rolls"/>
    <property type="match status" value="1"/>
</dbReference>
<dbReference type="PATRIC" id="fig|576611.7.peg.555"/>
<accession>A0A0E3ZKJ3</accession>
<dbReference type="InterPro" id="IPR014710">
    <property type="entry name" value="RmlC-like_jellyroll"/>
</dbReference>
<dbReference type="EMBL" id="CP007501">
    <property type="protein sequence ID" value="AKD24882.1"/>
    <property type="molecule type" value="Genomic_DNA"/>
</dbReference>
<dbReference type="InterPro" id="IPR018490">
    <property type="entry name" value="cNMP-bd_dom_sf"/>
</dbReference>
<feature type="domain" description="Cyclic nucleotide-binding" evidence="1">
    <location>
        <begin position="22"/>
        <end position="81"/>
    </location>
</feature>
<dbReference type="KEGG" id="pdq:CL55_00005490"/>
<keyword evidence="3" id="KW-1185">Reference proteome</keyword>
<dbReference type="SUPFAM" id="SSF51206">
    <property type="entry name" value="cAMP-binding domain-like"/>
    <property type="match status" value="1"/>
</dbReference>
<dbReference type="Proteomes" id="UP000061135">
    <property type="component" value="Chromosome"/>
</dbReference>
<dbReference type="STRING" id="1835254.CL55_00005490"/>
<dbReference type="RefSeq" id="WP_046329770.1">
    <property type="nucleotide sequence ID" value="NZ_CP007501.1"/>
</dbReference>